<comment type="caution">
    <text evidence="2">The sequence shown here is derived from an EMBL/GenBank/DDBJ whole genome shotgun (WGS) entry which is preliminary data.</text>
</comment>
<dbReference type="HOGENOM" id="CLU_1120746_0_0_1"/>
<evidence type="ECO:0000256" key="1">
    <source>
        <dbReference type="SAM" id="MobiDB-lite"/>
    </source>
</evidence>
<proteinExistence type="predicted"/>
<protein>
    <recommendedName>
        <fullName evidence="3">HAT C-terminal dimerisation domain-containing protein</fullName>
    </recommendedName>
</protein>
<name>A0A093V329_TALMA</name>
<dbReference type="SUPFAM" id="SSF53098">
    <property type="entry name" value="Ribonuclease H-like"/>
    <property type="match status" value="1"/>
</dbReference>
<dbReference type="AlphaFoldDB" id="A0A093V329"/>
<dbReference type="InterPro" id="IPR012337">
    <property type="entry name" value="RNaseH-like_sf"/>
</dbReference>
<gene>
    <name evidence="2" type="ORF">GQ26_0680050</name>
</gene>
<dbReference type="EMBL" id="JPOX01000068">
    <property type="protein sequence ID" value="KFX41166.1"/>
    <property type="molecule type" value="Genomic_DNA"/>
</dbReference>
<evidence type="ECO:0000313" key="2">
    <source>
        <dbReference type="EMBL" id="KFX41166.1"/>
    </source>
</evidence>
<sequence>MEKQDKAQIVEVLGSINSDNFWLCLEDLYTILVPLHIAQKISEASNASIMDVVLRWLIVEAEMTKAASRTRLNEDIQANFTRIEQPLEFSIKEDIRRILEPQDIWFEFLQFRQKEGPFYKASCWQRSNIKDFWLEAGEIAPALASFAKRLINAIVNSAVAECAFSLMNLQHTKLRNRLEVEQPNKKAEEVLRDIFEDEDEERTRIITQQRYQFDGVMNNLNSMDDPESEGSQETTALIVSRGIKRPWE</sequence>
<reference key="1">
    <citation type="journal article" date="2014" name="PLoS Genet.">
        <title>Signature Gene Expression Reveals Novel Clues to the Molecular Mechanisms of Dimorphic Transition in Penicillium marneffei.</title>
        <authorList>
            <person name="Yang E."/>
            <person name="Wang G."/>
            <person name="Cai J."/>
            <person name="Woo P.C."/>
            <person name="Lau S.K."/>
            <person name="Yuen K.-Y."/>
            <person name="Chow W.-N."/>
            <person name="Lin X."/>
        </authorList>
    </citation>
    <scope>NUCLEOTIDE SEQUENCE [LARGE SCALE GENOMIC DNA]</scope>
    <source>
        <strain>PM1</strain>
    </source>
</reference>
<accession>A0A093V329</accession>
<feature type="region of interest" description="Disordered" evidence="1">
    <location>
        <begin position="224"/>
        <end position="248"/>
    </location>
</feature>
<reference evidence="2" key="2">
    <citation type="journal article" date="2014" name="PLoS Genet.">
        <title>Signature gene expression reveals novel clues to the molecular mechanisms of dimorphic transition in Penicillium marneffei.</title>
        <authorList>
            <person name="Yang E."/>
            <person name="Wang G."/>
            <person name="Cai J."/>
            <person name="Woo P.C."/>
            <person name="Lau S.K."/>
            <person name="Yuen K.-Y."/>
            <person name="Chow W.-N."/>
            <person name="Lin X."/>
        </authorList>
    </citation>
    <scope>NUCLEOTIDE SEQUENCE</scope>
    <source>
        <strain evidence="2">PM1</strain>
    </source>
</reference>
<organism evidence="2">
    <name type="scientific">Talaromyces marneffei PM1</name>
    <dbReference type="NCBI Taxonomy" id="1077442"/>
    <lineage>
        <taxon>Eukaryota</taxon>
        <taxon>Fungi</taxon>
        <taxon>Dikarya</taxon>
        <taxon>Ascomycota</taxon>
        <taxon>Pezizomycotina</taxon>
        <taxon>Eurotiomycetes</taxon>
        <taxon>Eurotiomycetidae</taxon>
        <taxon>Eurotiales</taxon>
        <taxon>Trichocomaceae</taxon>
        <taxon>Talaromyces</taxon>
        <taxon>Talaromyces sect. Talaromyces</taxon>
    </lineage>
</organism>
<evidence type="ECO:0008006" key="3">
    <source>
        <dbReference type="Google" id="ProtNLM"/>
    </source>
</evidence>